<evidence type="ECO:0000256" key="1">
    <source>
        <dbReference type="ARBA" id="ARBA00022536"/>
    </source>
</evidence>
<keyword evidence="2" id="KW-0732">Signal</keyword>
<dbReference type="Gene3D" id="2.10.25.10">
    <property type="entry name" value="Laminin"/>
    <property type="match status" value="5"/>
</dbReference>
<dbReference type="InterPro" id="IPR000152">
    <property type="entry name" value="EGF-type_Asp/Asn_hydroxyl_site"/>
</dbReference>
<keyword evidence="5" id="KW-0325">Glycoprotein</keyword>
<dbReference type="PANTHER" id="PTHR24034:SF209">
    <property type="entry name" value="EGF-LIKE DOMAIN-CONTAINING PROTEIN"/>
    <property type="match status" value="1"/>
</dbReference>
<evidence type="ECO:0000313" key="9">
    <source>
        <dbReference type="Proteomes" id="UP000008144"/>
    </source>
</evidence>
<dbReference type="InterPro" id="IPR018097">
    <property type="entry name" value="EGF_Ca-bd_CS"/>
</dbReference>
<dbReference type="InterPro" id="IPR049883">
    <property type="entry name" value="NOTCH1_EGF-like"/>
</dbReference>
<dbReference type="STRING" id="7719.ENSCINP00000032887"/>
<evidence type="ECO:0000313" key="8">
    <source>
        <dbReference type="Ensembl" id="ENSCINP00000032887.1"/>
    </source>
</evidence>
<sequence>MAINNTLTISVNDSLTDDNEEINILVCNCNSRGSCQWTDTLRGGSESYGLVPCDCMEAYDGAECMDDADGCADDPCFTNCTDVPAPGLGYTCAPCPAHLTGNGTSCLDRDECEEGTDNCAQNCTNVVNSFNCSCHAGFMVDSSNSSNCVNVNECTMNPNICAAGGSAAVCLDTEGSYMCACKPGYKMDGAGVCVDIPDCNNRTICDNTTSVCQETPGSYRCDCKTGYSRKPGSSSNSSCVNTNECTGAKPVCSSGSRCVDSEGSFSCICLPGYIRRSKEVCTPNVTSCAKINCTAERSV</sequence>
<name>H2XTA3_CIOIN</name>
<dbReference type="Pfam" id="PF07645">
    <property type="entry name" value="EGF_CA"/>
    <property type="match status" value="4"/>
</dbReference>
<dbReference type="FunFam" id="2.10.25.10:FF:000005">
    <property type="entry name" value="Fibrillin 2"/>
    <property type="match status" value="1"/>
</dbReference>
<dbReference type="GeneTree" id="ENSGT00940000164218"/>
<dbReference type="InterPro" id="IPR050751">
    <property type="entry name" value="ECM_structural_protein"/>
</dbReference>
<dbReference type="HOGENOM" id="CLU_932338_0_0_1"/>
<reference evidence="9" key="1">
    <citation type="journal article" date="2002" name="Science">
        <title>The draft genome of Ciona intestinalis: insights into chordate and vertebrate origins.</title>
        <authorList>
            <person name="Dehal P."/>
            <person name="Satou Y."/>
            <person name="Campbell R.K."/>
            <person name="Chapman J."/>
            <person name="Degnan B."/>
            <person name="De Tomaso A."/>
            <person name="Davidson B."/>
            <person name="Di Gregorio A."/>
            <person name="Gelpke M."/>
            <person name="Goodstein D.M."/>
            <person name="Harafuji N."/>
            <person name="Hastings K.E."/>
            <person name="Ho I."/>
            <person name="Hotta K."/>
            <person name="Huang W."/>
            <person name="Kawashima T."/>
            <person name="Lemaire P."/>
            <person name="Martinez D."/>
            <person name="Meinertzhagen I.A."/>
            <person name="Necula S."/>
            <person name="Nonaka M."/>
            <person name="Putnam N."/>
            <person name="Rash S."/>
            <person name="Saiga H."/>
            <person name="Satake M."/>
            <person name="Terry A."/>
            <person name="Yamada L."/>
            <person name="Wang H.G."/>
            <person name="Awazu S."/>
            <person name="Azumi K."/>
            <person name="Boore J."/>
            <person name="Branno M."/>
            <person name="Chin-Bow S."/>
            <person name="DeSantis R."/>
            <person name="Doyle S."/>
            <person name="Francino P."/>
            <person name="Keys D.N."/>
            <person name="Haga S."/>
            <person name="Hayashi H."/>
            <person name="Hino K."/>
            <person name="Imai K.S."/>
            <person name="Inaba K."/>
            <person name="Kano S."/>
            <person name="Kobayashi K."/>
            <person name="Kobayashi M."/>
            <person name="Lee B.I."/>
            <person name="Makabe K.W."/>
            <person name="Manohar C."/>
            <person name="Matassi G."/>
            <person name="Medina M."/>
            <person name="Mochizuki Y."/>
            <person name="Mount S."/>
            <person name="Morishita T."/>
            <person name="Miura S."/>
            <person name="Nakayama A."/>
            <person name="Nishizaka S."/>
            <person name="Nomoto H."/>
            <person name="Ohta F."/>
            <person name="Oishi K."/>
            <person name="Rigoutsos I."/>
            <person name="Sano M."/>
            <person name="Sasaki A."/>
            <person name="Sasakura Y."/>
            <person name="Shoguchi E."/>
            <person name="Shin-i T."/>
            <person name="Spagnuolo A."/>
            <person name="Stainier D."/>
            <person name="Suzuki M.M."/>
            <person name="Tassy O."/>
            <person name="Takatori N."/>
            <person name="Tokuoka M."/>
            <person name="Yagi K."/>
            <person name="Yoshizaki F."/>
            <person name="Wada S."/>
            <person name="Zhang C."/>
            <person name="Hyatt P.D."/>
            <person name="Larimer F."/>
            <person name="Detter C."/>
            <person name="Doggett N."/>
            <person name="Glavina T."/>
            <person name="Hawkins T."/>
            <person name="Richardson P."/>
            <person name="Lucas S."/>
            <person name="Kohara Y."/>
            <person name="Levine M."/>
            <person name="Satoh N."/>
            <person name="Rokhsar D.S."/>
        </authorList>
    </citation>
    <scope>NUCLEOTIDE SEQUENCE [LARGE SCALE GENOMIC DNA]</scope>
</reference>
<reference evidence="8" key="3">
    <citation type="submission" date="2025-08" db="UniProtKB">
        <authorList>
            <consortium name="Ensembl"/>
        </authorList>
    </citation>
    <scope>IDENTIFICATION</scope>
</reference>
<dbReference type="PROSITE" id="PS01187">
    <property type="entry name" value="EGF_CA"/>
    <property type="match status" value="1"/>
</dbReference>
<dbReference type="InterPro" id="IPR009030">
    <property type="entry name" value="Growth_fac_rcpt_cys_sf"/>
</dbReference>
<reference evidence="8" key="4">
    <citation type="submission" date="2025-09" db="UniProtKB">
        <authorList>
            <consortium name="Ensembl"/>
        </authorList>
    </citation>
    <scope>IDENTIFICATION</scope>
</reference>
<evidence type="ECO:0000259" key="7">
    <source>
        <dbReference type="PROSITE" id="PS50026"/>
    </source>
</evidence>
<feature type="domain" description="EGF-like" evidence="7">
    <location>
        <begin position="195"/>
        <end position="233"/>
    </location>
</feature>
<keyword evidence="1 6" id="KW-0245">EGF-like domain</keyword>
<feature type="domain" description="EGF-like" evidence="7">
    <location>
        <begin position="150"/>
        <end position="191"/>
    </location>
</feature>
<dbReference type="SMART" id="SM00181">
    <property type="entry name" value="EGF"/>
    <property type="match status" value="5"/>
</dbReference>
<evidence type="ECO:0000256" key="5">
    <source>
        <dbReference type="ARBA" id="ARBA00023180"/>
    </source>
</evidence>
<dbReference type="InterPro" id="IPR001881">
    <property type="entry name" value="EGF-like_Ca-bd_dom"/>
</dbReference>
<evidence type="ECO:0000256" key="3">
    <source>
        <dbReference type="ARBA" id="ARBA00022737"/>
    </source>
</evidence>
<comment type="caution">
    <text evidence="6">Lacks conserved residue(s) required for the propagation of feature annotation.</text>
</comment>
<accession>H2XTA3</accession>
<dbReference type="CDD" id="cd00054">
    <property type="entry name" value="EGF_CA"/>
    <property type="match status" value="1"/>
</dbReference>
<dbReference type="PROSITE" id="PS50026">
    <property type="entry name" value="EGF_3"/>
    <property type="match status" value="3"/>
</dbReference>
<dbReference type="Proteomes" id="UP000008144">
    <property type="component" value="Chromosome 3"/>
</dbReference>
<keyword evidence="3" id="KW-0677">Repeat</keyword>
<keyword evidence="9" id="KW-1185">Reference proteome</keyword>
<dbReference type="InParanoid" id="H2XTA3"/>
<protein>
    <recommendedName>
        <fullName evidence="7">EGF-like domain-containing protein</fullName>
    </recommendedName>
</protein>
<dbReference type="PROSITE" id="PS00010">
    <property type="entry name" value="ASX_HYDROXYL"/>
    <property type="match status" value="2"/>
</dbReference>
<reference evidence="8" key="2">
    <citation type="journal article" date="2008" name="Genome Biol.">
        <title>Improved genome assembly and evidence-based global gene model set for the chordate Ciona intestinalis: new insight into intron and operon populations.</title>
        <authorList>
            <person name="Satou Y."/>
            <person name="Mineta K."/>
            <person name="Ogasawara M."/>
            <person name="Sasakura Y."/>
            <person name="Shoguchi E."/>
            <person name="Ueno K."/>
            <person name="Yamada L."/>
            <person name="Matsumoto J."/>
            <person name="Wasserscheid J."/>
            <person name="Dewar K."/>
            <person name="Wiley G.B."/>
            <person name="Macmil S.L."/>
            <person name="Roe B.A."/>
            <person name="Zeller R.W."/>
            <person name="Hastings K.E."/>
            <person name="Lemaire P."/>
            <person name="Lindquist E."/>
            <person name="Endo T."/>
            <person name="Hotta K."/>
            <person name="Inaba K."/>
        </authorList>
    </citation>
    <scope>NUCLEOTIDE SEQUENCE [LARGE SCALE GENOMIC DNA]</scope>
    <source>
        <strain evidence="8">wild type</strain>
    </source>
</reference>
<proteinExistence type="predicted"/>
<dbReference type="Ensembl" id="ENSCINT00000035810.1">
    <property type="protein sequence ID" value="ENSCINP00000032887.1"/>
    <property type="gene ID" value="ENSCING00000020702.1"/>
</dbReference>
<dbReference type="PROSITE" id="PS01186">
    <property type="entry name" value="EGF_2"/>
    <property type="match status" value="1"/>
</dbReference>
<feature type="domain" description="EGF-like" evidence="7">
    <location>
        <begin position="241"/>
        <end position="282"/>
    </location>
</feature>
<dbReference type="PANTHER" id="PTHR24034">
    <property type="entry name" value="EGF-LIKE DOMAIN-CONTAINING PROTEIN"/>
    <property type="match status" value="1"/>
</dbReference>
<dbReference type="InterPro" id="IPR000742">
    <property type="entry name" value="EGF"/>
</dbReference>
<keyword evidence="4" id="KW-1015">Disulfide bond</keyword>
<evidence type="ECO:0000256" key="4">
    <source>
        <dbReference type="ARBA" id="ARBA00023157"/>
    </source>
</evidence>
<organism evidence="8 9">
    <name type="scientific">Ciona intestinalis</name>
    <name type="common">Transparent sea squirt</name>
    <name type="synonym">Ascidia intestinalis</name>
    <dbReference type="NCBI Taxonomy" id="7719"/>
    <lineage>
        <taxon>Eukaryota</taxon>
        <taxon>Metazoa</taxon>
        <taxon>Chordata</taxon>
        <taxon>Tunicata</taxon>
        <taxon>Ascidiacea</taxon>
        <taxon>Phlebobranchia</taxon>
        <taxon>Cionidae</taxon>
        <taxon>Ciona</taxon>
    </lineage>
</organism>
<dbReference type="OMA" id="GWRINEY"/>
<evidence type="ECO:0000256" key="2">
    <source>
        <dbReference type="ARBA" id="ARBA00022729"/>
    </source>
</evidence>
<dbReference type="EMBL" id="EAAA01001744">
    <property type="status" value="NOT_ANNOTATED_CDS"/>
    <property type="molecule type" value="Genomic_DNA"/>
</dbReference>
<dbReference type="SUPFAM" id="SSF57184">
    <property type="entry name" value="Growth factor receptor domain"/>
    <property type="match status" value="1"/>
</dbReference>
<dbReference type="GO" id="GO:0005509">
    <property type="term" value="F:calcium ion binding"/>
    <property type="evidence" value="ECO:0007669"/>
    <property type="project" value="InterPro"/>
</dbReference>
<evidence type="ECO:0000256" key="6">
    <source>
        <dbReference type="PROSITE-ProRule" id="PRU00076"/>
    </source>
</evidence>
<dbReference type="AlphaFoldDB" id="H2XTA3"/>
<dbReference type="SMART" id="SM00179">
    <property type="entry name" value="EGF_CA"/>
    <property type="match status" value="5"/>
</dbReference>
<dbReference type="SUPFAM" id="SSF57196">
    <property type="entry name" value="EGF/Laminin"/>
    <property type="match status" value="1"/>
</dbReference>